<reference evidence="2 3" key="2">
    <citation type="journal article" date="2018" name="Int. J. Syst. Evol. Microbiol.">
        <title>Marinobacterium aestuarii sp. nov., a benzene-degrading marine bacterium isolated from estuary sediment.</title>
        <authorList>
            <person name="Bae S.S."/>
            <person name="Jung J."/>
            <person name="Chung D."/>
            <person name="Baek K."/>
        </authorList>
    </citation>
    <scope>NUCLEOTIDE SEQUENCE [LARGE SCALE GENOMIC DNA]</scope>
    <source>
        <strain evidence="2 3">ST58-10</strain>
    </source>
</reference>
<reference evidence="3" key="1">
    <citation type="submission" date="2016-05" db="EMBL/GenBank/DDBJ databases">
        <authorList>
            <person name="Baek K."/>
            <person name="Yang S.-J."/>
        </authorList>
    </citation>
    <scope>NUCLEOTIDE SEQUENCE [LARGE SCALE GENOMIC DNA]</scope>
    <source>
        <strain evidence="3">ST58-10</strain>
    </source>
</reference>
<organism evidence="2 3">
    <name type="scientific">Marinobacterium aestuarii</name>
    <dbReference type="NCBI Taxonomy" id="1821621"/>
    <lineage>
        <taxon>Bacteria</taxon>
        <taxon>Pseudomonadati</taxon>
        <taxon>Pseudomonadota</taxon>
        <taxon>Gammaproteobacteria</taxon>
        <taxon>Oceanospirillales</taxon>
        <taxon>Oceanospirillaceae</taxon>
        <taxon>Marinobacterium</taxon>
    </lineage>
</organism>
<name>A0A1A9EWI0_9GAMM</name>
<dbReference type="InterPro" id="IPR018490">
    <property type="entry name" value="cNMP-bd_dom_sf"/>
</dbReference>
<protein>
    <recommendedName>
        <fullName evidence="1">Cyclic nucleotide-binding domain-containing protein</fullName>
    </recommendedName>
</protein>
<dbReference type="Pfam" id="PF00027">
    <property type="entry name" value="cNMP_binding"/>
    <property type="match status" value="1"/>
</dbReference>
<dbReference type="InterPro" id="IPR050397">
    <property type="entry name" value="Env_Response_Regulators"/>
</dbReference>
<dbReference type="Proteomes" id="UP000078070">
    <property type="component" value="Chromosome"/>
</dbReference>
<proteinExistence type="predicted"/>
<dbReference type="GO" id="GO:0005829">
    <property type="term" value="C:cytosol"/>
    <property type="evidence" value="ECO:0007669"/>
    <property type="project" value="TreeGrafter"/>
</dbReference>
<dbReference type="PANTHER" id="PTHR24567:SF26">
    <property type="entry name" value="REGULATORY PROTEIN YEIL"/>
    <property type="match status" value="1"/>
</dbReference>
<dbReference type="PANTHER" id="PTHR24567">
    <property type="entry name" value="CRP FAMILY TRANSCRIPTIONAL REGULATORY PROTEIN"/>
    <property type="match status" value="1"/>
</dbReference>
<dbReference type="InterPro" id="IPR014710">
    <property type="entry name" value="RmlC-like_jellyroll"/>
</dbReference>
<dbReference type="PROSITE" id="PS50042">
    <property type="entry name" value="CNMP_BINDING_3"/>
    <property type="match status" value="1"/>
</dbReference>
<dbReference type="OrthoDB" id="5740565at2"/>
<dbReference type="STRING" id="1821621.A8C75_05485"/>
<dbReference type="InterPro" id="IPR000595">
    <property type="entry name" value="cNMP-bd_dom"/>
</dbReference>
<dbReference type="SUPFAM" id="SSF51206">
    <property type="entry name" value="cAMP-binding domain-like"/>
    <property type="match status" value="1"/>
</dbReference>
<dbReference type="KEGG" id="mars:A8C75_05485"/>
<evidence type="ECO:0000313" key="2">
    <source>
        <dbReference type="EMBL" id="ANG61991.1"/>
    </source>
</evidence>
<evidence type="ECO:0000313" key="3">
    <source>
        <dbReference type="Proteomes" id="UP000078070"/>
    </source>
</evidence>
<sequence>MKTLDVDFVTQWLGRAYFHELSTFGALSEDSVRFLLCGGRLLQLHRGDLLYRAGDPAAEFYVVLHGDLSFYKQSEGQDVLTRHFQRGELLGFDGMIGLHARSGTAVAGEDVVVLEIGSALFFDLHTLFPADFGLMMINLSRELSREIALLENVIGQSIGWQSPQDETTSSD</sequence>
<dbReference type="SMART" id="SM00100">
    <property type="entry name" value="cNMP"/>
    <property type="match status" value="1"/>
</dbReference>
<dbReference type="CDD" id="cd00038">
    <property type="entry name" value="CAP_ED"/>
    <property type="match status" value="1"/>
</dbReference>
<accession>A0A1A9EWI0</accession>
<gene>
    <name evidence="2" type="ORF">A8C75_05485</name>
</gene>
<feature type="domain" description="Cyclic nucleotide-binding" evidence="1">
    <location>
        <begin position="23"/>
        <end position="124"/>
    </location>
</feature>
<dbReference type="AlphaFoldDB" id="A0A1A9EWI0"/>
<keyword evidence="3" id="KW-1185">Reference proteome</keyword>
<evidence type="ECO:0000259" key="1">
    <source>
        <dbReference type="PROSITE" id="PS50042"/>
    </source>
</evidence>
<dbReference type="Gene3D" id="2.60.120.10">
    <property type="entry name" value="Jelly Rolls"/>
    <property type="match status" value="1"/>
</dbReference>
<dbReference type="GO" id="GO:0003700">
    <property type="term" value="F:DNA-binding transcription factor activity"/>
    <property type="evidence" value="ECO:0007669"/>
    <property type="project" value="TreeGrafter"/>
</dbReference>
<dbReference type="EMBL" id="CP015839">
    <property type="protein sequence ID" value="ANG61991.1"/>
    <property type="molecule type" value="Genomic_DNA"/>
</dbReference>
<dbReference type="RefSeq" id="WP_067379219.1">
    <property type="nucleotide sequence ID" value="NZ_CP015839.1"/>
</dbReference>